<proteinExistence type="predicted"/>
<feature type="domain" description="Methyltransferase" evidence="18">
    <location>
        <begin position="289"/>
        <end position="386"/>
    </location>
</feature>
<evidence type="ECO:0000256" key="11">
    <source>
        <dbReference type="ARBA" id="ARBA00022833"/>
    </source>
</evidence>
<evidence type="ECO:0000256" key="7">
    <source>
        <dbReference type="ARBA" id="ARBA00022679"/>
    </source>
</evidence>
<keyword evidence="8 15" id="KW-0949">S-adenosyl-L-methionine</keyword>
<comment type="catalytic activity">
    <reaction evidence="14">
        <text>L-arginyl-[protein] + S-adenosyl-L-methionine = N(omega)-methyl-L-arginyl-[protein] + S-adenosyl-L-homocysteine + H(+)</text>
        <dbReference type="Rhea" id="RHEA:48100"/>
        <dbReference type="Rhea" id="RHEA-COMP:10532"/>
        <dbReference type="Rhea" id="RHEA-COMP:11990"/>
        <dbReference type="ChEBI" id="CHEBI:15378"/>
        <dbReference type="ChEBI" id="CHEBI:29965"/>
        <dbReference type="ChEBI" id="CHEBI:57856"/>
        <dbReference type="ChEBI" id="CHEBI:59789"/>
        <dbReference type="ChEBI" id="CHEBI:65280"/>
    </reaction>
    <physiologicalReaction direction="left-to-right" evidence="14">
        <dbReference type="Rhea" id="RHEA:48101"/>
    </physiologicalReaction>
</comment>
<dbReference type="PANTHER" id="PTHR11006">
    <property type="entry name" value="PROTEIN ARGININE N-METHYLTRANSFERASE"/>
    <property type="match status" value="1"/>
</dbReference>
<dbReference type="EMBL" id="JAWDGP010002489">
    <property type="protein sequence ID" value="KAK3782665.1"/>
    <property type="molecule type" value="Genomic_DNA"/>
</dbReference>
<reference evidence="21" key="1">
    <citation type="journal article" date="2023" name="G3 (Bethesda)">
        <title>A reference genome for the long-term kleptoplast-retaining sea slug Elysia crispata morphotype clarki.</title>
        <authorList>
            <person name="Eastman K.E."/>
            <person name="Pendleton A.L."/>
            <person name="Shaikh M.A."/>
            <person name="Suttiyut T."/>
            <person name="Ogas R."/>
            <person name="Tomko P."/>
            <person name="Gavelis G."/>
            <person name="Widhalm J.R."/>
            <person name="Wisecaver J.H."/>
        </authorList>
    </citation>
    <scope>NUCLEOTIDE SEQUENCE</scope>
    <source>
        <strain evidence="21">ECLA1</strain>
    </source>
</reference>
<keyword evidence="6 15" id="KW-0489">Methyltransferase</keyword>
<organism evidence="21 22">
    <name type="scientific">Elysia crispata</name>
    <name type="common">lettuce slug</name>
    <dbReference type="NCBI Taxonomy" id="231223"/>
    <lineage>
        <taxon>Eukaryota</taxon>
        <taxon>Metazoa</taxon>
        <taxon>Spiralia</taxon>
        <taxon>Lophotrochozoa</taxon>
        <taxon>Mollusca</taxon>
        <taxon>Gastropoda</taxon>
        <taxon>Heterobranchia</taxon>
        <taxon>Euthyneura</taxon>
        <taxon>Panpulmonata</taxon>
        <taxon>Sacoglossa</taxon>
        <taxon>Placobranchoidea</taxon>
        <taxon>Plakobranchidae</taxon>
        <taxon>Elysia</taxon>
    </lineage>
</organism>
<dbReference type="InterPro" id="IPR036236">
    <property type="entry name" value="Znf_C2H2_sf"/>
</dbReference>
<sequence>MATHGENVDVPDLVSDSGSEPDCEDEVEWEELDDDYNDEEFHPLQGTVNCLFSMEKFSSVEELLLHCKTHYNFDLVKDCQASGIDCISYIKMINFIRRKRPTPEAVKMYLSRDGLEWSDQEYMAAVDPEDLMLQFDIESASDFTTKMQSADTLNNPHVNQTSTAIGNGEDGGTGDAYSESEAVHALICRIQQAEGERDIVKEELSRALEQIEKLKLAGQEMMLRSSENSEKSKSKTISPHSLSLNDEDGYFASYTHHDIHMTMLKDKVRTESYRDFMLKNPQLFEGKTVLDVGCGTGILSMFAVKAGARQVVAVDQSNIIYQAMDIARENGMHEKITFVKGRLEDVNMPIQKFDLIVSEWMGYFLLFEAMLDSVLYARDRYLSPGGCVYPDHFSMWIVGICDPDLRNSKLEFWDDVYGFKMSCMKSSVSDEVNVRLVKDDLVITEPSVIKDLDVMQCKVADLDFVSDFSLKCQADGEITALVGYFDTDFICGCTTKVSFSTGPQATPTHWEQAVMMLPTPVAAKAGVSIDCKIVYRKHPQDARGIIITLHIDKQKLKYSLS</sequence>
<dbReference type="FunFam" id="3.40.50.150:FF:000034">
    <property type="entry name" value="Protein arginine N-methyltransferase 3"/>
    <property type="match status" value="1"/>
</dbReference>
<evidence type="ECO:0000256" key="10">
    <source>
        <dbReference type="ARBA" id="ARBA00022771"/>
    </source>
</evidence>
<comment type="catalytic activity">
    <reaction evidence="13">
        <text>L-arginyl-[protein] + 2 S-adenosyl-L-methionine = N(omega),N(omega)-dimethyl-L-arginyl-[protein] + 2 S-adenosyl-L-homocysteine + 2 H(+)</text>
        <dbReference type="Rhea" id="RHEA:48096"/>
        <dbReference type="Rhea" id="RHEA-COMP:10532"/>
        <dbReference type="Rhea" id="RHEA-COMP:11991"/>
        <dbReference type="ChEBI" id="CHEBI:15378"/>
        <dbReference type="ChEBI" id="CHEBI:29965"/>
        <dbReference type="ChEBI" id="CHEBI:57856"/>
        <dbReference type="ChEBI" id="CHEBI:59789"/>
        <dbReference type="ChEBI" id="CHEBI:61897"/>
        <dbReference type="EC" id="2.1.1.319"/>
    </reaction>
    <physiologicalReaction direction="left-to-right" evidence="13">
        <dbReference type="Rhea" id="RHEA:48097"/>
    </physiologicalReaction>
</comment>
<keyword evidence="16" id="KW-0175">Coiled coil</keyword>
<evidence type="ECO:0000256" key="15">
    <source>
        <dbReference type="PROSITE-ProRule" id="PRU01015"/>
    </source>
</evidence>
<evidence type="ECO:0000259" key="18">
    <source>
        <dbReference type="Pfam" id="PF13649"/>
    </source>
</evidence>
<dbReference type="GO" id="GO:0005829">
    <property type="term" value="C:cytosol"/>
    <property type="evidence" value="ECO:0007669"/>
    <property type="project" value="UniProtKB-SubCell"/>
</dbReference>
<dbReference type="GO" id="GO:0035242">
    <property type="term" value="F:protein-arginine omega-N asymmetric methyltransferase activity"/>
    <property type="evidence" value="ECO:0007669"/>
    <property type="project" value="UniProtKB-EC"/>
</dbReference>
<feature type="compositionally biased region" description="Polar residues" evidence="17">
    <location>
        <begin position="152"/>
        <end position="165"/>
    </location>
</feature>
<dbReference type="CDD" id="cd02440">
    <property type="entry name" value="AdoMet_MTases"/>
    <property type="match status" value="1"/>
</dbReference>
<evidence type="ECO:0000256" key="6">
    <source>
        <dbReference type="ARBA" id="ARBA00022603"/>
    </source>
</evidence>
<keyword evidence="11" id="KW-0862">Zinc</keyword>
<evidence type="ECO:0000256" key="17">
    <source>
        <dbReference type="SAM" id="MobiDB-lite"/>
    </source>
</evidence>
<keyword evidence="5" id="KW-0597">Phosphoprotein</keyword>
<evidence type="ECO:0000256" key="3">
    <source>
        <dbReference type="ARBA" id="ARBA00011925"/>
    </source>
</evidence>
<dbReference type="InterPro" id="IPR049482">
    <property type="entry name" value="ANM3-like_C2H2_Zf"/>
</dbReference>
<keyword evidence="4" id="KW-0963">Cytoplasm</keyword>
<dbReference type="Pfam" id="PF13649">
    <property type="entry name" value="Methyltransf_25"/>
    <property type="match status" value="1"/>
</dbReference>
<dbReference type="Pfam" id="PF21137">
    <property type="entry name" value="ANM3_C2H2_Zf"/>
    <property type="match status" value="1"/>
</dbReference>
<evidence type="ECO:0000256" key="4">
    <source>
        <dbReference type="ARBA" id="ARBA00022490"/>
    </source>
</evidence>
<dbReference type="Gene3D" id="2.70.160.11">
    <property type="entry name" value="Hnrnp arginine n-methyltransferase1"/>
    <property type="match status" value="1"/>
</dbReference>
<feature type="domain" description="Protein arginine N-methyltransferase 3-like C2H2 zinc finger" evidence="19">
    <location>
        <begin position="83"/>
        <end position="123"/>
    </location>
</feature>
<keyword evidence="12" id="KW-0539">Nucleus</keyword>
<feature type="region of interest" description="Disordered" evidence="17">
    <location>
        <begin position="152"/>
        <end position="176"/>
    </location>
</feature>
<dbReference type="PANTHER" id="PTHR11006:SF53">
    <property type="entry name" value="PROTEIN ARGININE N-METHYLTRANSFERASE 3"/>
    <property type="match status" value="1"/>
</dbReference>
<dbReference type="Gene3D" id="3.40.50.150">
    <property type="entry name" value="Vaccinia Virus protein VP39"/>
    <property type="match status" value="1"/>
</dbReference>
<evidence type="ECO:0000256" key="13">
    <source>
        <dbReference type="ARBA" id="ARBA00047384"/>
    </source>
</evidence>
<evidence type="ECO:0000256" key="2">
    <source>
        <dbReference type="ARBA" id="ARBA00004514"/>
    </source>
</evidence>
<evidence type="ECO:0000256" key="16">
    <source>
        <dbReference type="SAM" id="Coils"/>
    </source>
</evidence>
<dbReference type="GO" id="GO:0042054">
    <property type="term" value="F:histone methyltransferase activity"/>
    <property type="evidence" value="ECO:0007669"/>
    <property type="project" value="TreeGrafter"/>
</dbReference>
<dbReference type="GO" id="GO:0005634">
    <property type="term" value="C:nucleus"/>
    <property type="evidence" value="ECO:0007669"/>
    <property type="project" value="UniProtKB-SubCell"/>
</dbReference>
<dbReference type="GO" id="GO:0032259">
    <property type="term" value="P:methylation"/>
    <property type="evidence" value="ECO:0007669"/>
    <property type="project" value="UniProtKB-KW"/>
</dbReference>
<dbReference type="SUPFAM" id="SSF57667">
    <property type="entry name" value="beta-beta-alpha zinc fingers"/>
    <property type="match status" value="1"/>
</dbReference>
<dbReference type="InterPro" id="IPR041698">
    <property type="entry name" value="Methyltransf_25"/>
</dbReference>
<protein>
    <recommendedName>
        <fullName evidence="3">type I protein arginine methyltransferase</fullName>
        <ecNumber evidence="3">2.1.1.319</ecNumber>
    </recommendedName>
</protein>
<gene>
    <name evidence="21" type="ORF">RRG08_037669</name>
</gene>
<feature type="domain" description="Protein arginine N-methyltransferase" evidence="20">
    <location>
        <begin position="394"/>
        <end position="549"/>
    </location>
</feature>
<dbReference type="SUPFAM" id="SSF53335">
    <property type="entry name" value="S-adenosyl-L-methionine-dependent methyltransferases"/>
    <property type="match status" value="1"/>
</dbReference>
<name>A0AAE1A805_9GAST</name>
<accession>A0AAE1A805</accession>
<dbReference type="PROSITE" id="PS51678">
    <property type="entry name" value="SAM_MT_PRMT"/>
    <property type="match status" value="1"/>
</dbReference>
<comment type="caution">
    <text evidence="21">The sequence shown here is derived from an EMBL/GenBank/DDBJ whole genome shotgun (WGS) entry which is preliminary data.</text>
</comment>
<keyword evidence="10" id="KW-0863">Zinc-finger</keyword>
<dbReference type="InterPro" id="IPR025799">
    <property type="entry name" value="Arg_MeTrfase"/>
</dbReference>
<keyword evidence="9" id="KW-0479">Metal-binding</keyword>
<evidence type="ECO:0000256" key="1">
    <source>
        <dbReference type="ARBA" id="ARBA00004123"/>
    </source>
</evidence>
<dbReference type="InterPro" id="IPR029063">
    <property type="entry name" value="SAM-dependent_MTases_sf"/>
</dbReference>
<evidence type="ECO:0000256" key="5">
    <source>
        <dbReference type="ARBA" id="ARBA00022553"/>
    </source>
</evidence>
<evidence type="ECO:0000256" key="12">
    <source>
        <dbReference type="ARBA" id="ARBA00023242"/>
    </source>
</evidence>
<evidence type="ECO:0000256" key="8">
    <source>
        <dbReference type="ARBA" id="ARBA00022691"/>
    </source>
</evidence>
<evidence type="ECO:0000256" key="14">
    <source>
        <dbReference type="ARBA" id="ARBA00049303"/>
    </source>
</evidence>
<feature type="coiled-coil region" evidence="16">
    <location>
        <begin position="183"/>
        <end position="217"/>
    </location>
</feature>
<dbReference type="GO" id="GO:0008270">
    <property type="term" value="F:zinc ion binding"/>
    <property type="evidence" value="ECO:0007669"/>
    <property type="project" value="UniProtKB-KW"/>
</dbReference>
<dbReference type="AlphaFoldDB" id="A0AAE1A805"/>
<keyword evidence="7 15" id="KW-0808">Transferase</keyword>
<dbReference type="Proteomes" id="UP001283361">
    <property type="component" value="Unassembled WGS sequence"/>
</dbReference>
<keyword evidence="22" id="KW-1185">Reference proteome</keyword>
<feature type="region of interest" description="Disordered" evidence="17">
    <location>
        <begin position="1"/>
        <end position="23"/>
    </location>
</feature>
<evidence type="ECO:0000313" key="21">
    <source>
        <dbReference type="EMBL" id="KAK3782665.1"/>
    </source>
</evidence>
<evidence type="ECO:0000259" key="20">
    <source>
        <dbReference type="Pfam" id="PF22528"/>
    </source>
</evidence>
<dbReference type="InterPro" id="IPR055135">
    <property type="entry name" value="PRMT_dom"/>
</dbReference>
<comment type="subcellular location">
    <subcellularLocation>
        <location evidence="2">Cytoplasm</location>
        <location evidence="2">Cytosol</location>
    </subcellularLocation>
    <subcellularLocation>
        <location evidence="1">Nucleus</location>
    </subcellularLocation>
</comment>
<dbReference type="EC" id="2.1.1.319" evidence="3"/>
<evidence type="ECO:0000259" key="19">
    <source>
        <dbReference type="Pfam" id="PF21137"/>
    </source>
</evidence>
<evidence type="ECO:0000313" key="22">
    <source>
        <dbReference type="Proteomes" id="UP001283361"/>
    </source>
</evidence>
<dbReference type="Pfam" id="PF22528">
    <property type="entry name" value="PRMT_C"/>
    <property type="match status" value="1"/>
</dbReference>
<evidence type="ECO:0000256" key="9">
    <source>
        <dbReference type="ARBA" id="ARBA00022723"/>
    </source>
</evidence>